<keyword evidence="7" id="KW-0315">Glutamine amidotransferase</keyword>
<dbReference type="NCBIfam" id="TIGR01134">
    <property type="entry name" value="purF"/>
    <property type="match status" value="1"/>
</dbReference>
<feature type="binding site" evidence="10">
    <location>
        <position position="313"/>
    </location>
    <ligand>
        <name>Mg(2+)</name>
        <dbReference type="ChEBI" id="CHEBI:18420"/>
    </ligand>
</feature>
<dbReference type="GO" id="GO:0006164">
    <property type="term" value="P:purine nucleotide biosynthetic process"/>
    <property type="evidence" value="ECO:0007669"/>
    <property type="project" value="UniProtKB-KW"/>
</dbReference>
<evidence type="ECO:0000256" key="8">
    <source>
        <dbReference type="PIRNR" id="PIRNR000485"/>
    </source>
</evidence>
<feature type="binding site" evidence="10">
    <location>
        <position position="376"/>
    </location>
    <ligand>
        <name>Mg(2+)</name>
        <dbReference type="ChEBI" id="CHEBI:18420"/>
    </ligand>
</feature>
<dbReference type="Pfam" id="PF13522">
    <property type="entry name" value="GATase_6"/>
    <property type="match status" value="1"/>
</dbReference>
<evidence type="ECO:0000313" key="13">
    <source>
        <dbReference type="EMBL" id="KAK1927593.1"/>
    </source>
</evidence>
<sequence>MCGILGLLLHDPLATQTSVAGQEIAEGLSLLQHRGQDAAGIVTCGQGGRFYQVKANGMVRDVFDAQGVAGLKGWMGVGHVRYPTAGSSAHAEAQPFYVNSPYGIVFAHNGNLVNTPALRQYLDADAHRHINTDSDSEVLLNILANNLQRTGKFRINEEDIFHAIGDLMETCTGAYACVGMLAGFGLIAFRDPNGIRPAGLATRTGARGGTDYLVASESVVAQAGGFTGWEDIKAGEAVIITRNGLVRRQVGKPATFAPDIFEFVYFARPDSTIDGVSVYRARMAMGEYLADTAVKELEKAGLKPDVVIPVPDTSRVAALQMAQRMGIPYREGFVKNRYVGRTFIMPGQTERRKNVRRKLNAMPMEFADKVVMLVDDSIVRGTTSREIIQMARDVGAKKVIFASAAPPIRYSNVYGIDMPSPQELVAHGVEDAEVAKEIGADLVIFQTLPDLIESCRKFNPSIETFDCSVFTGKYISGGVDERYLEHVARLRNDNAKAKKKQKAYEQEEVEESCSGPMNGSDSLIGLMNHSPKLGPAAMPTPNDTVGLHNSWHGS</sequence>
<dbReference type="Gene3D" id="3.40.50.2020">
    <property type="match status" value="1"/>
</dbReference>
<evidence type="ECO:0000259" key="12">
    <source>
        <dbReference type="PROSITE" id="PS51278"/>
    </source>
</evidence>
<dbReference type="EC" id="2.4.2.14" evidence="3 8"/>
<comment type="cofactor">
    <cofactor evidence="10">
        <name>Mg(2+)</name>
        <dbReference type="ChEBI" id="CHEBI:18420"/>
    </cofactor>
    <text evidence="10">Binds 1 Mg(2+) ion per subunit.</text>
</comment>
<evidence type="ECO:0000256" key="10">
    <source>
        <dbReference type="PIRSR" id="PIRSR000485-2"/>
    </source>
</evidence>
<dbReference type="SUPFAM" id="SSF56235">
    <property type="entry name" value="N-terminal nucleophile aminohydrolases (Ntn hydrolases)"/>
    <property type="match status" value="1"/>
</dbReference>
<dbReference type="InterPro" id="IPR017932">
    <property type="entry name" value="GATase_2_dom"/>
</dbReference>
<dbReference type="HAMAP" id="MF_01931">
    <property type="entry name" value="PurF"/>
    <property type="match status" value="1"/>
</dbReference>
<comment type="similarity">
    <text evidence="2 8">In the C-terminal section; belongs to the purine/pyrimidine phosphoribosyltransferase family.</text>
</comment>
<dbReference type="GO" id="GO:0004044">
    <property type="term" value="F:amidophosphoribosyltransferase activity"/>
    <property type="evidence" value="ECO:0007669"/>
    <property type="project" value="UniProtKB-EC"/>
</dbReference>
<reference evidence="13" key="1">
    <citation type="submission" date="2023-02" db="EMBL/GenBank/DDBJ databases">
        <title>Identification and recombinant expression of a fungal hydrolase from Papiliotrema laurentii that hydrolyzes apple cutin and clears colloidal polyester polyurethane.</title>
        <authorList>
            <consortium name="DOE Joint Genome Institute"/>
            <person name="Roman V.A."/>
            <person name="Bojanowski C."/>
            <person name="Crable B.R."/>
            <person name="Wagner D.N."/>
            <person name="Hung C.S."/>
            <person name="Nadeau L.J."/>
            <person name="Schratz L."/>
            <person name="Haridas S."/>
            <person name="Pangilinan J."/>
            <person name="Lipzen A."/>
            <person name="Na H."/>
            <person name="Yan M."/>
            <person name="Ng V."/>
            <person name="Grigoriev I.V."/>
            <person name="Spatafora J.W."/>
            <person name="Barlow D."/>
            <person name="Biffinger J."/>
            <person name="Kelley-Loughnane N."/>
            <person name="Varaljay V.A."/>
            <person name="Crookes-Goodson W.J."/>
        </authorList>
    </citation>
    <scope>NUCLEOTIDE SEQUENCE</scope>
    <source>
        <strain evidence="13">5307AH</strain>
    </source>
</reference>
<dbReference type="EMBL" id="JAODAN010000001">
    <property type="protein sequence ID" value="KAK1927593.1"/>
    <property type="molecule type" value="Genomic_DNA"/>
</dbReference>
<dbReference type="Proteomes" id="UP001182556">
    <property type="component" value="Unassembled WGS sequence"/>
</dbReference>
<dbReference type="InterPro" id="IPR000836">
    <property type="entry name" value="PRTase_dom"/>
</dbReference>
<keyword evidence="6 8" id="KW-0658">Purine biosynthesis</keyword>
<evidence type="ECO:0000256" key="4">
    <source>
        <dbReference type="ARBA" id="ARBA00022676"/>
    </source>
</evidence>
<comment type="caution">
    <text evidence="13">The sequence shown here is derived from an EMBL/GenBank/DDBJ whole genome shotgun (WGS) entry which is preliminary data.</text>
</comment>
<feature type="active site" description="Nucleophile" evidence="9">
    <location>
        <position position="2"/>
    </location>
</feature>
<dbReference type="CDD" id="cd06223">
    <property type="entry name" value="PRTases_typeI"/>
    <property type="match status" value="1"/>
</dbReference>
<evidence type="ECO:0000256" key="2">
    <source>
        <dbReference type="ARBA" id="ARBA00010138"/>
    </source>
</evidence>
<dbReference type="SUPFAM" id="SSF53271">
    <property type="entry name" value="PRTase-like"/>
    <property type="match status" value="1"/>
</dbReference>
<comment type="catalytic activity">
    <reaction evidence="8">
        <text>5-phospho-beta-D-ribosylamine + L-glutamate + diphosphate = 5-phospho-alpha-D-ribose 1-diphosphate + L-glutamine + H2O</text>
        <dbReference type="Rhea" id="RHEA:14905"/>
        <dbReference type="ChEBI" id="CHEBI:15377"/>
        <dbReference type="ChEBI" id="CHEBI:29985"/>
        <dbReference type="ChEBI" id="CHEBI:33019"/>
        <dbReference type="ChEBI" id="CHEBI:58017"/>
        <dbReference type="ChEBI" id="CHEBI:58359"/>
        <dbReference type="ChEBI" id="CHEBI:58681"/>
        <dbReference type="EC" id="2.4.2.14"/>
    </reaction>
</comment>
<dbReference type="PIRSF" id="PIRSF000485">
    <property type="entry name" value="Amd_phspho_trans"/>
    <property type="match status" value="1"/>
</dbReference>
<keyword evidence="4 8" id="KW-0328">Glycosyltransferase</keyword>
<dbReference type="InterPro" id="IPR029057">
    <property type="entry name" value="PRTase-like"/>
</dbReference>
<dbReference type="PROSITE" id="PS51278">
    <property type="entry name" value="GATASE_TYPE_2"/>
    <property type="match status" value="1"/>
</dbReference>
<feature type="region of interest" description="Disordered" evidence="11">
    <location>
        <begin position="495"/>
        <end position="554"/>
    </location>
</feature>
<dbReference type="Gene3D" id="3.60.20.10">
    <property type="entry name" value="Glutamine Phosphoribosylpyrophosphate, subunit 1, domain 1"/>
    <property type="match status" value="1"/>
</dbReference>
<evidence type="ECO:0000256" key="6">
    <source>
        <dbReference type="ARBA" id="ARBA00022755"/>
    </source>
</evidence>
<dbReference type="CDD" id="cd00715">
    <property type="entry name" value="GPATase_N"/>
    <property type="match status" value="1"/>
</dbReference>
<dbReference type="AlphaFoldDB" id="A0AAD9L921"/>
<feature type="binding site" evidence="10">
    <location>
        <position position="375"/>
    </location>
    <ligand>
        <name>Mg(2+)</name>
        <dbReference type="ChEBI" id="CHEBI:18420"/>
    </ligand>
</feature>
<keyword evidence="10" id="KW-0479">Metal-binding</keyword>
<dbReference type="InterPro" id="IPR005854">
    <property type="entry name" value="PurF"/>
</dbReference>
<gene>
    <name evidence="13" type="ORF">DB88DRAFT_459963</name>
</gene>
<evidence type="ECO:0000256" key="5">
    <source>
        <dbReference type="ARBA" id="ARBA00022679"/>
    </source>
</evidence>
<dbReference type="PANTHER" id="PTHR11907">
    <property type="entry name" value="AMIDOPHOSPHORIBOSYLTRANSFERASE"/>
    <property type="match status" value="1"/>
</dbReference>
<evidence type="ECO:0000313" key="14">
    <source>
        <dbReference type="Proteomes" id="UP001182556"/>
    </source>
</evidence>
<name>A0AAD9L921_PAPLA</name>
<keyword evidence="5 8" id="KW-0808">Transferase</keyword>
<dbReference type="GO" id="GO:0009113">
    <property type="term" value="P:purine nucleobase biosynthetic process"/>
    <property type="evidence" value="ECO:0007669"/>
    <property type="project" value="InterPro"/>
</dbReference>
<evidence type="ECO:0000256" key="9">
    <source>
        <dbReference type="PIRSR" id="PIRSR000485-1"/>
    </source>
</evidence>
<evidence type="ECO:0000256" key="11">
    <source>
        <dbReference type="SAM" id="MobiDB-lite"/>
    </source>
</evidence>
<proteinExistence type="inferred from homology"/>
<keyword evidence="14" id="KW-1185">Reference proteome</keyword>
<protein>
    <recommendedName>
        <fullName evidence="3 8">Amidophosphoribosyltransferase</fullName>
        <shortName evidence="8">ATase</shortName>
        <ecNumber evidence="3 8">2.4.2.14</ecNumber>
    </recommendedName>
    <alternativeName>
        <fullName evidence="8">Glutamine phosphoribosylpyrophosphate amidotransferase</fullName>
    </alternativeName>
</protein>
<evidence type="ECO:0000256" key="7">
    <source>
        <dbReference type="ARBA" id="ARBA00022962"/>
    </source>
</evidence>
<dbReference type="InterPro" id="IPR035584">
    <property type="entry name" value="PurF_N"/>
</dbReference>
<evidence type="ECO:0000256" key="1">
    <source>
        <dbReference type="ARBA" id="ARBA00005209"/>
    </source>
</evidence>
<dbReference type="GO" id="GO:0046872">
    <property type="term" value="F:metal ion binding"/>
    <property type="evidence" value="ECO:0007669"/>
    <property type="project" value="UniProtKB-KW"/>
</dbReference>
<organism evidence="13 14">
    <name type="scientific">Papiliotrema laurentii</name>
    <name type="common">Cryptococcus laurentii</name>
    <dbReference type="NCBI Taxonomy" id="5418"/>
    <lineage>
        <taxon>Eukaryota</taxon>
        <taxon>Fungi</taxon>
        <taxon>Dikarya</taxon>
        <taxon>Basidiomycota</taxon>
        <taxon>Agaricomycotina</taxon>
        <taxon>Tremellomycetes</taxon>
        <taxon>Tremellales</taxon>
        <taxon>Rhynchogastremaceae</taxon>
        <taxon>Papiliotrema</taxon>
    </lineage>
</organism>
<accession>A0AAD9L921</accession>
<keyword evidence="10" id="KW-0460">Magnesium</keyword>
<comment type="pathway">
    <text evidence="1 8">Purine metabolism; IMP biosynthesis via de novo pathway; N(1)-(5-phospho-D-ribosyl)glycinamide from 5-phospho-alpha-D-ribose 1-diphosphate: step 1/2.</text>
</comment>
<dbReference type="InterPro" id="IPR029055">
    <property type="entry name" value="Ntn_hydrolases_N"/>
</dbReference>
<dbReference type="Pfam" id="PF00156">
    <property type="entry name" value="Pribosyltran"/>
    <property type="match status" value="1"/>
</dbReference>
<evidence type="ECO:0000256" key="3">
    <source>
        <dbReference type="ARBA" id="ARBA00011941"/>
    </source>
</evidence>
<feature type="domain" description="Glutamine amidotransferase type-2" evidence="12">
    <location>
        <begin position="2"/>
        <end position="243"/>
    </location>
</feature>